<protein>
    <submittedName>
        <fullName evidence="1">Uncharacterized protein</fullName>
    </submittedName>
</protein>
<feature type="non-terminal residue" evidence="1">
    <location>
        <position position="1"/>
    </location>
</feature>
<keyword evidence="2" id="KW-1185">Reference proteome</keyword>
<evidence type="ECO:0000313" key="1">
    <source>
        <dbReference type="EMBL" id="TVU51597.1"/>
    </source>
</evidence>
<dbReference type="AlphaFoldDB" id="A0A5J9WUK7"/>
<dbReference type="Gramene" id="TVU51597">
    <property type="protein sequence ID" value="TVU51597"/>
    <property type="gene ID" value="EJB05_03035"/>
</dbReference>
<sequence>MNSASLIRLQPLLCLRWHVLRFVDRRHQKLNDGGKPSSKEDKKYELMLQLQEGNRRTWSTSTNLSPGGSMYQAPCVLATQVPGLAAAKHYLQLQSTLASEDPWVWAADGCLDQEILTFLDLLHPPAAMRRYTTISIFHQRFIFPQHRRRYRIGRIDNVRMRNNTAVVRFIVVIRLDHHNLERWWNHRVVMN</sequence>
<reference evidence="1 2" key="1">
    <citation type="journal article" date="2019" name="Sci. Rep.">
        <title>A high-quality genome of Eragrostis curvula grass provides insights into Poaceae evolution and supports new strategies to enhance forage quality.</title>
        <authorList>
            <person name="Carballo J."/>
            <person name="Santos B.A.C.M."/>
            <person name="Zappacosta D."/>
            <person name="Garbus I."/>
            <person name="Selva J.P."/>
            <person name="Gallo C.A."/>
            <person name="Diaz A."/>
            <person name="Albertini E."/>
            <person name="Caccamo M."/>
            <person name="Echenique V."/>
        </authorList>
    </citation>
    <scope>NUCLEOTIDE SEQUENCE [LARGE SCALE GENOMIC DNA]</scope>
    <source>
        <strain evidence="2">cv. Victoria</strain>
        <tissue evidence="1">Leaf</tissue>
    </source>
</reference>
<comment type="caution">
    <text evidence="1">The sequence shown here is derived from an EMBL/GenBank/DDBJ whole genome shotgun (WGS) entry which is preliminary data.</text>
</comment>
<proteinExistence type="predicted"/>
<dbReference type="EMBL" id="RWGY01000002">
    <property type="protein sequence ID" value="TVU51597.1"/>
    <property type="molecule type" value="Genomic_DNA"/>
</dbReference>
<gene>
    <name evidence="1" type="ORF">EJB05_03035</name>
</gene>
<name>A0A5J9WUK7_9POAL</name>
<organism evidence="1 2">
    <name type="scientific">Eragrostis curvula</name>
    <name type="common">weeping love grass</name>
    <dbReference type="NCBI Taxonomy" id="38414"/>
    <lineage>
        <taxon>Eukaryota</taxon>
        <taxon>Viridiplantae</taxon>
        <taxon>Streptophyta</taxon>
        <taxon>Embryophyta</taxon>
        <taxon>Tracheophyta</taxon>
        <taxon>Spermatophyta</taxon>
        <taxon>Magnoliopsida</taxon>
        <taxon>Liliopsida</taxon>
        <taxon>Poales</taxon>
        <taxon>Poaceae</taxon>
        <taxon>PACMAD clade</taxon>
        <taxon>Chloridoideae</taxon>
        <taxon>Eragrostideae</taxon>
        <taxon>Eragrostidinae</taxon>
        <taxon>Eragrostis</taxon>
    </lineage>
</organism>
<accession>A0A5J9WUK7</accession>
<dbReference type="Proteomes" id="UP000324897">
    <property type="component" value="Chromosome 6"/>
</dbReference>
<evidence type="ECO:0000313" key="2">
    <source>
        <dbReference type="Proteomes" id="UP000324897"/>
    </source>
</evidence>